<evidence type="ECO:0000256" key="3">
    <source>
        <dbReference type="ARBA" id="ARBA00022692"/>
    </source>
</evidence>
<feature type="transmembrane region" description="Helical" evidence="7">
    <location>
        <begin position="122"/>
        <end position="149"/>
    </location>
</feature>
<dbReference type="GO" id="GO:0016020">
    <property type="term" value="C:membrane"/>
    <property type="evidence" value="ECO:0007669"/>
    <property type="project" value="UniProtKB-SubCell"/>
</dbReference>
<evidence type="ECO:0000256" key="6">
    <source>
        <dbReference type="SAM" id="MobiDB-lite"/>
    </source>
</evidence>
<feature type="transmembrane region" description="Helical" evidence="7">
    <location>
        <begin position="76"/>
        <end position="101"/>
    </location>
</feature>
<keyword evidence="4 7" id="KW-1133">Transmembrane helix</keyword>
<feature type="compositionally biased region" description="Pro residues" evidence="6">
    <location>
        <begin position="17"/>
        <end position="33"/>
    </location>
</feature>
<evidence type="ECO:0000256" key="4">
    <source>
        <dbReference type="ARBA" id="ARBA00022989"/>
    </source>
</evidence>
<accession>A0A9F2RD49</accession>
<evidence type="ECO:0000256" key="5">
    <source>
        <dbReference type="ARBA" id="ARBA00023136"/>
    </source>
</evidence>
<comment type="subcellular location">
    <subcellularLocation>
        <location evidence="1">Membrane</location>
    </subcellularLocation>
</comment>
<evidence type="ECO:0000313" key="9">
    <source>
        <dbReference type="RefSeq" id="XP_007444378.1"/>
    </source>
</evidence>
<sequence length="150" mass="16274">MSNAGYEKVTGGVPNPQDLPPPYSDPVQPPLHPTAPGAYEAHPPMPNQLYYGMAVQDPKEEPVRQPVELTNEPDHLAYAIFTMLCCCLPLGVAALVYSILTREANREGNSTAAQRNSRLARILAHSALGVGIGVLIIYIIFIVLMRVALK</sequence>
<evidence type="ECO:0000313" key="8">
    <source>
        <dbReference type="Proteomes" id="UP000695026"/>
    </source>
</evidence>
<reference evidence="9" key="1">
    <citation type="submission" date="2025-08" db="UniProtKB">
        <authorList>
            <consortium name="RefSeq"/>
        </authorList>
    </citation>
    <scope>IDENTIFICATION</scope>
    <source>
        <tissue evidence="9">Liver</tissue>
    </source>
</reference>
<feature type="region of interest" description="Disordered" evidence="6">
    <location>
        <begin position="1"/>
        <end position="39"/>
    </location>
</feature>
<evidence type="ECO:0000256" key="1">
    <source>
        <dbReference type="ARBA" id="ARBA00004370"/>
    </source>
</evidence>
<dbReference type="OrthoDB" id="6083617at2759"/>
<keyword evidence="3 7" id="KW-0812">Transmembrane</keyword>
<name>A0A9F2RD49_PYTBI</name>
<dbReference type="InterPro" id="IPR051423">
    <property type="entry name" value="CD225/Dispanin"/>
</dbReference>
<comment type="similarity">
    <text evidence="2">Belongs to the CD225/Dispanin family.</text>
</comment>
<dbReference type="PANTHER" id="PTHR14948:SF46">
    <property type="entry name" value="DISPANIN SUBFAMILY A MEMBER 2B-LIKE-RELATED"/>
    <property type="match status" value="1"/>
</dbReference>
<dbReference type="GeneID" id="103057722"/>
<proteinExistence type="inferred from homology"/>
<gene>
    <name evidence="9" type="primary">LOC103057722</name>
</gene>
<keyword evidence="8" id="KW-1185">Reference proteome</keyword>
<organism evidence="8 9">
    <name type="scientific">Python bivittatus</name>
    <name type="common">Burmese python</name>
    <name type="synonym">Python molurus bivittatus</name>
    <dbReference type="NCBI Taxonomy" id="176946"/>
    <lineage>
        <taxon>Eukaryota</taxon>
        <taxon>Metazoa</taxon>
        <taxon>Chordata</taxon>
        <taxon>Craniata</taxon>
        <taxon>Vertebrata</taxon>
        <taxon>Euteleostomi</taxon>
        <taxon>Lepidosauria</taxon>
        <taxon>Squamata</taxon>
        <taxon>Bifurcata</taxon>
        <taxon>Unidentata</taxon>
        <taxon>Episquamata</taxon>
        <taxon>Toxicofera</taxon>
        <taxon>Serpentes</taxon>
        <taxon>Henophidia</taxon>
        <taxon>Pythonidae</taxon>
        <taxon>Python</taxon>
    </lineage>
</organism>
<dbReference type="InterPro" id="IPR007593">
    <property type="entry name" value="CD225/Dispanin_fam"/>
</dbReference>
<dbReference type="RefSeq" id="XP_007444378.1">
    <property type="nucleotide sequence ID" value="XM_007444316.3"/>
</dbReference>
<dbReference type="KEGG" id="pbi:103057722"/>
<dbReference type="Proteomes" id="UP000695026">
    <property type="component" value="Unplaced"/>
</dbReference>
<dbReference type="Pfam" id="PF04505">
    <property type="entry name" value="CD225"/>
    <property type="match status" value="1"/>
</dbReference>
<dbReference type="PANTHER" id="PTHR14948">
    <property type="entry name" value="NG5"/>
    <property type="match status" value="1"/>
</dbReference>
<keyword evidence="5 7" id="KW-0472">Membrane</keyword>
<dbReference type="OMA" id="NHERNIT"/>
<dbReference type="AlphaFoldDB" id="A0A9F2RD49"/>
<evidence type="ECO:0000256" key="2">
    <source>
        <dbReference type="ARBA" id="ARBA00006843"/>
    </source>
</evidence>
<evidence type="ECO:0000256" key="7">
    <source>
        <dbReference type="SAM" id="Phobius"/>
    </source>
</evidence>
<protein>
    <submittedName>
        <fullName evidence="9">Synapse differentiation-inducing gene protein 1-like</fullName>
    </submittedName>
</protein>